<dbReference type="InterPro" id="IPR048365">
    <property type="entry name" value="TNP-like_RNaseH_N"/>
</dbReference>
<protein>
    <submittedName>
        <fullName evidence="4">THAP domain-containing protein</fullName>
    </submittedName>
</protein>
<dbReference type="Proteomes" id="UP000053097">
    <property type="component" value="Unassembled WGS sequence"/>
</dbReference>
<feature type="domain" description="THAP9-like helix-turn-helix" evidence="1">
    <location>
        <begin position="32"/>
        <end position="112"/>
    </location>
</feature>
<dbReference type="OrthoDB" id="7700858at2759"/>
<evidence type="ECO:0000259" key="3">
    <source>
        <dbReference type="Pfam" id="PF21789"/>
    </source>
</evidence>
<dbReference type="EMBL" id="KK107100">
    <property type="protein sequence ID" value="EZA59658.1"/>
    <property type="molecule type" value="Genomic_DNA"/>
</dbReference>
<dbReference type="PANTHER" id="PTHR47577">
    <property type="entry name" value="THAP DOMAIN-CONTAINING PROTEIN 6"/>
    <property type="match status" value="1"/>
</dbReference>
<evidence type="ECO:0000313" key="5">
    <source>
        <dbReference type="Proteomes" id="UP000053097"/>
    </source>
</evidence>
<evidence type="ECO:0000259" key="2">
    <source>
        <dbReference type="Pfam" id="PF21787"/>
    </source>
</evidence>
<feature type="domain" description="Transposable element P transposase-like RNase H" evidence="2">
    <location>
        <begin position="118"/>
        <end position="213"/>
    </location>
</feature>
<dbReference type="Pfam" id="PF21787">
    <property type="entry name" value="TNP-like_RNaseH_N"/>
    <property type="match status" value="1"/>
</dbReference>
<feature type="domain" description="Transposable element P transposase-like RNase H C-terminal" evidence="3">
    <location>
        <begin position="264"/>
        <end position="298"/>
    </location>
</feature>
<dbReference type="Pfam" id="PF21789">
    <property type="entry name" value="TNP-like_RNaseH_C"/>
    <property type="match status" value="1"/>
</dbReference>
<reference evidence="4 5" key="1">
    <citation type="journal article" date="2014" name="Curr. Biol.">
        <title>The genome of the clonal raider ant Cerapachys biroi.</title>
        <authorList>
            <person name="Oxley P.R."/>
            <person name="Ji L."/>
            <person name="Fetter-Pruneda I."/>
            <person name="McKenzie S.K."/>
            <person name="Li C."/>
            <person name="Hu H."/>
            <person name="Zhang G."/>
            <person name="Kronauer D.J."/>
        </authorList>
    </citation>
    <scope>NUCLEOTIDE SEQUENCE [LARGE SCALE GENOMIC DNA]</scope>
</reference>
<evidence type="ECO:0000313" key="4">
    <source>
        <dbReference type="EMBL" id="EZA59658.1"/>
    </source>
</evidence>
<evidence type="ECO:0000259" key="1">
    <source>
        <dbReference type="Pfam" id="PF12017"/>
    </source>
</evidence>
<gene>
    <name evidence="4" type="ORF">X777_16729</name>
</gene>
<name>A0A026WUM2_OOCBI</name>
<keyword evidence="5" id="KW-1185">Reference proteome</keyword>
<dbReference type="Pfam" id="PF12017">
    <property type="entry name" value="Tnp_P_element"/>
    <property type="match status" value="1"/>
</dbReference>
<dbReference type="InterPro" id="IPR048367">
    <property type="entry name" value="TNP-like_RNaseH_C"/>
</dbReference>
<dbReference type="AlphaFoldDB" id="A0A026WUM2"/>
<dbReference type="PANTHER" id="PTHR47577:SF2">
    <property type="entry name" value="THAP DOMAIN CONTAINING 9"/>
    <property type="match status" value="1"/>
</dbReference>
<proteinExistence type="predicted"/>
<sequence length="334" mass="38703">MQLIRQQLYKSQQQEVRYKKRIATLTTILRALKQKNLLSLEELDIVENFSELNKTLLNGQIRKTKKLRIPRLYAPELRRFALTLHYYSPRAYNYVRKQLNNCLPHAKTLSTWYTSVEGEPGINSAALEMIKRHVKNASYQLIGTLMFDEMAIRQHLEYSSDVTYGHVDFGQNVENDILLAREALVFCVVCINVNWKIPIAYYLINGITHYIQSLQLQLSSNESVKLLDLKKLGFLGFLISIQSLLTSFEEICQKEYILTYIPTYKFSQDHIEMLFSVIRSHGGYNNNPTVKQFKSAFRKILIHDELSTPSTGNCIPLEEIPILNVSSKKNNRCS</sequence>
<organism evidence="4 5">
    <name type="scientific">Ooceraea biroi</name>
    <name type="common">Clonal raider ant</name>
    <name type="synonym">Cerapachys biroi</name>
    <dbReference type="NCBI Taxonomy" id="2015173"/>
    <lineage>
        <taxon>Eukaryota</taxon>
        <taxon>Metazoa</taxon>
        <taxon>Ecdysozoa</taxon>
        <taxon>Arthropoda</taxon>
        <taxon>Hexapoda</taxon>
        <taxon>Insecta</taxon>
        <taxon>Pterygota</taxon>
        <taxon>Neoptera</taxon>
        <taxon>Endopterygota</taxon>
        <taxon>Hymenoptera</taxon>
        <taxon>Apocrita</taxon>
        <taxon>Aculeata</taxon>
        <taxon>Formicoidea</taxon>
        <taxon>Formicidae</taxon>
        <taxon>Dorylinae</taxon>
        <taxon>Ooceraea</taxon>
    </lineage>
</organism>
<accession>A0A026WUM2</accession>
<dbReference type="InterPro" id="IPR021896">
    <property type="entry name" value="THAP9-like_HTH"/>
</dbReference>
<dbReference type="STRING" id="2015173.A0A026WUM2"/>